<keyword evidence="10" id="KW-0552">Olfaction</keyword>
<keyword evidence="12" id="KW-1185">Reference proteome</keyword>
<keyword evidence="3 9" id="KW-0812">Transmembrane</keyword>
<dbReference type="RefSeq" id="XP_019815366.2">
    <property type="nucleotide sequence ID" value="XM_019959807.2"/>
</dbReference>
<dbReference type="InterPro" id="IPR000725">
    <property type="entry name" value="Olfact_rcpt"/>
</dbReference>
<dbReference type="PROSITE" id="PS00237">
    <property type="entry name" value="G_PROTEIN_RECEP_F1_1"/>
    <property type="match status" value="1"/>
</dbReference>
<evidence type="ECO:0000256" key="7">
    <source>
        <dbReference type="ARBA" id="ARBA00023170"/>
    </source>
</evidence>
<keyword evidence="5 9" id="KW-0297">G-protein coupled receptor</keyword>
<protein>
    <recommendedName>
        <fullName evidence="10">Olfactory receptor</fullName>
    </recommendedName>
</protein>
<feature type="transmembrane region" description="Helical" evidence="10">
    <location>
        <begin position="140"/>
        <end position="164"/>
    </location>
</feature>
<dbReference type="GO" id="GO:0004984">
    <property type="term" value="F:olfactory receptor activity"/>
    <property type="evidence" value="ECO:0007669"/>
    <property type="project" value="InterPro"/>
</dbReference>
<evidence type="ECO:0000256" key="8">
    <source>
        <dbReference type="ARBA" id="ARBA00023224"/>
    </source>
</evidence>
<organism evidence="12 13">
    <name type="scientific">Bos indicus</name>
    <name type="common">Zebu</name>
    <dbReference type="NCBI Taxonomy" id="9915"/>
    <lineage>
        <taxon>Eukaryota</taxon>
        <taxon>Metazoa</taxon>
        <taxon>Chordata</taxon>
        <taxon>Craniata</taxon>
        <taxon>Vertebrata</taxon>
        <taxon>Euteleostomi</taxon>
        <taxon>Mammalia</taxon>
        <taxon>Eutheria</taxon>
        <taxon>Laurasiatheria</taxon>
        <taxon>Artiodactyla</taxon>
        <taxon>Ruminantia</taxon>
        <taxon>Pecora</taxon>
        <taxon>Bovidae</taxon>
        <taxon>Bovinae</taxon>
        <taxon>Bos</taxon>
    </lineage>
</organism>
<dbReference type="Gene3D" id="1.20.1070.10">
    <property type="entry name" value="Rhodopsin 7-helix transmembrane proteins"/>
    <property type="match status" value="1"/>
</dbReference>
<dbReference type="SUPFAM" id="SSF81321">
    <property type="entry name" value="Family A G protein-coupled receptor-like"/>
    <property type="match status" value="1"/>
</dbReference>
<feature type="transmembrane region" description="Helical" evidence="10">
    <location>
        <begin position="198"/>
        <end position="216"/>
    </location>
</feature>
<dbReference type="CDD" id="cd15229">
    <property type="entry name" value="7tmA_OR8S1-like"/>
    <property type="match status" value="1"/>
</dbReference>
<dbReference type="PRINTS" id="PR00245">
    <property type="entry name" value="OLFACTORYR"/>
</dbReference>
<keyword evidence="10" id="KW-0716">Sensory transduction</keyword>
<dbReference type="OrthoDB" id="5964498at2759"/>
<dbReference type="KEGG" id="biu:109558366"/>
<keyword evidence="10" id="KW-1003">Cell membrane</keyword>
<comment type="function">
    <text evidence="1">Putative odorant or sperm cell receptor.</text>
</comment>
<dbReference type="Pfam" id="PF13853">
    <property type="entry name" value="7tm_4"/>
    <property type="match status" value="1"/>
</dbReference>
<evidence type="ECO:0000256" key="5">
    <source>
        <dbReference type="ARBA" id="ARBA00023040"/>
    </source>
</evidence>
<keyword evidence="7 9" id="KW-0675">Receptor</keyword>
<name>A0A6P5BE47_BOSIN</name>
<gene>
    <name evidence="13" type="primary">LOC109558366</name>
</gene>
<feature type="domain" description="G-protein coupled receptors family 1 profile" evidence="11">
    <location>
        <begin position="41"/>
        <end position="288"/>
    </location>
</feature>
<accession>A0A6P5BE47</accession>
<dbReference type="PRINTS" id="PR00237">
    <property type="entry name" value="GPCRRHODOPSN"/>
</dbReference>
<comment type="similarity">
    <text evidence="9">Belongs to the G-protein coupled receptor 1 family.</text>
</comment>
<dbReference type="GO" id="GO:0005886">
    <property type="term" value="C:plasma membrane"/>
    <property type="evidence" value="ECO:0007669"/>
    <property type="project" value="UniProtKB-SubCell"/>
</dbReference>
<dbReference type="PROSITE" id="PS50262">
    <property type="entry name" value="G_PROTEIN_RECEP_F1_2"/>
    <property type="match status" value="1"/>
</dbReference>
<dbReference type="PANTHER" id="PTHR48001">
    <property type="entry name" value="OLFACTORY RECEPTOR"/>
    <property type="match status" value="1"/>
</dbReference>
<feature type="transmembrane region" description="Helical" evidence="10">
    <location>
        <begin position="273"/>
        <end position="290"/>
    </location>
</feature>
<feature type="transmembrane region" description="Helical" evidence="10">
    <location>
        <begin position="237"/>
        <end position="261"/>
    </location>
</feature>
<comment type="subcellular location">
    <subcellularLocation>
        <location evidence="10">Cell membrane</location>
        <topology evidence="10">Multi-pass membrane protein</topology>
    </subcellularLocation>
    <subcellularLocation>
        <location evidence="2">Membrane</location>
        <topology evidence="2">Multi-pass membrane protein</topology>
    </subcellularLocation>
</comment>
<evidence type="ECO:0000256" key="3">
    <source>
        <dbReference type="ARBA" id="ARBA00022692"/>
    </source>
</evidence>
<feature type="transmembrane region" description="Helical" evidence="10">
    <location>
        <begin position="25"/>
        <end position="48"/>
    </location>
</feature>
<evidence type="ECO:0000256" key="1">
    <source>
        <dbReference type="ARBA" id="ARBA00003929"/>
    </source>
</evidence>
<reference evidence="13" key="1">
    <citation type="submission" date="2025-08" db="UniProtKB">
        <authorList>
            <consortium name="RefSeq"/>
        </authorList>
    </citation>
    <scope>IDENTIFICATION</scope>
    <source>
        <tissue evidence="13">Blood</tissue>
    </source>
</reference>
<keyword evidence="4 10" id="KW-1133">Transmembrane helix</keyword>
<evidence type="ECO:0000256" key="9">
    <source>
        <dbReference type="RuleBase" id="RU000688"/>
    </source>
</evidence>
<proteinExistence type="inferred from homology"/>
<evidence type="ECO:0000256" key="10">
    <source>
        <dbReference type="RuleBase" id="RU363047"/>
    </source>
</evidence>
<dbReference type="InterPro" id="IPR000276">
    <property type="entry name" value="GPCR_Rhodpsn"/>
</dbReference>
<evidence type="ECO:0000313" key="13">
    <source>
        <dbReference type="RefSeq" id="XP_019815366.2"/>
    </source>
</evidence>
<evidence type="ECO:0000256" key="2">
    <source>
        <dbReference type="ARBA" id="ARBA00004141"/>
    </source>
</evidence>
<dbReference type="GeneID" id="109558366"/>
<keyword evidence="8 9" id="KW-0807">Transducer</keyword>
<evidence type="ECO:0000313" key="12">
    <source>
        <dbReference type="Proteomes" id="UP001652663"/>
    </source>
</evidence>
<evidence type="ECO:0000256" key="4">
    <source>
        <dbReference type="ARBA" id="ARBA00022989"/>
    </source>
</evidence>
<evidence type="ECO:0000259" key="11">
    <source>
        <dbReference type="PROSITE" id="PS50262"/>
    </source>
</evidence>
<evidence type="ECO:0000256" key="6">
    <source>
        <dbReference type="ARBA" id="ARBA00023136"/>
    </source>
</evidence>
<dbReference type="Proteomes" id="UP001652663">
    <property type="component" value="Chromosome 5"/>
</dbReference>
<dbReference type="InterPro" id="IPR017452">
    <property type="entry name" value="GPCR_Rhodpsn_7TM"/>
</dbReference>
<dbReference type="GO" id="GO:0004930">
    <property type="term" value="F:G protein-coupled receptor activity"/>
    <property type="evidence" value="ECO:0007669"/>
    <property type="project" value="UniProtKB-KW"/>
</dbReference>
<keyword evidence="6 10" id="KW-0472">Membrane</keyword>
<sequence length="318" mass="35577">MATGNHSSIKEFILLGLSADTHIQALLFVLFLMIYLLTLLGNLLIILVTHTDSTLHTPMYFFLSHLSFQDLCYSSVTVPKMLENLLSQRKVISVEGCMAQVFFVFATTGTEACLLSVMAYDRYAAICHPLLYRQVMRKQLCVRLVWGSWVVAFLDALINILLALDLDFCEVQTIHHFSCELPSLFPLSCSDVSTNAEMLLSSALLHAIGTCLLIFFSYTRIVSTILSISSTTGRSKAFSTCSSHLTAVILFYGSAILRYLMPTSGSPLELILSIQYSVITPLVNPLIYSLKNKEVKAALRRTILKYLQCLRQHGRDRP</sequence>
<feature type="transmembrane region" description="Helical" evidence="10">
    <location>
        <begin position="98"/>
        <end position="120"/>
    </location>
</feature>